<protein>
    <submittedName>
        <fullName evidence="3">Alpha/beta hydrolase</fullName>
    </submittedName>
</protein>
<keyword evidence="1 3" id="KW-0378">Hydrolase</keyword>
<dbReference type="GO" id="GO:0016020">
    <property type="term" value="C:membrane"/>
    <property type="evidence" value="ECO:0007669"/>
    <property type="project" value="TreeGrafter"/>
</dbReference>
<dbReference type="InterPro" id="IPR029058">
    <property type="entry name" value="AB_hydrolase_fold"/>
</dbReference>
<feature type="domain" description="AB hydrolase-1" evidence="2">
    <location>
        <begin position="50"/>
        <end position="288"/>
    </location>
</feature>
<evidence type="ECO:0000256" key="1">
    <source>
        <dbReference type="ARBA" id="ARBA00022801"/>
    </source>
</evidence>
<dbReference type="PRINTS" id="PR00111">
    <property type="entry name" value="ABHYDROLASE"/>
</dbReference>
<dbReference type="InterPro" id="IPR050266">
    <property type="entry name" value="AB_hydrolase_sf"/>
</dbReference>
<evidence type="ECO:0000259" key="2">
    <source>
        <dbReference type="Pfam" id="PF12697"/>
    </source>
</evidence>
<comment type="caution">
    <text evidence="3">The sequence shown here is derived from an EMBL/GenBank/DDBJ whole genome shotgun (WGS) entry which is preliminary data.</text>
</comment>
<evidence type="ECO:0000313" key="3">
    <source>
        <dbReference type="EMBL" id="CAG4883175.1"/>
    </source>
</evidence>
<dbReference type="RefSeq" id="WP_220635170.1">
    <property type="nucleotide sequence ID" value="NZ_CAJQUM010000001.1"/>
</dbReference>
<sequence length="301" mass="33601">MRLIDHLRRLFGRGERAPALREHMLSCHGPHGSHKMAYVEWGATDSPNVLICVHGLTRNCRDFDFLAEAMLDRYRVICPDIAGRGRSNWLTHPQDYGFPLYASDMRALMAHVGAETVDWVGTSMGGLIGMLIASETPAAVRRLLLNDVGPLLTAQSLQRIGQYTGNAPLFDDVGAAEAYIRMTSATFGKLTDMQWRHLTIYSIRQRPDGKYEMTYDPSIAMPFRQTTVYADVDLWPVYDAIKCPTLVIHGAESDLLTADTVRRMAERGPKAKTVDIPGVGHAPMLMDDAQIGIVRNFLLDR</sequence>
<dbReference type="SUPFAM" id="SSF53474">
    <property type="entry name" value="alpha/beta-Hydrolases"/>
    <property type="match status" value="1"/>
</dbReference>
<accession>A0A916J3I7</accession>
<organism evidence="3 4">
    <name type="scientific">Georgfuchsia toluolica</name>
    <dbReference type="NCBI Taxonomy" id="424218"/>
    <lineage>
        <taxon>Bacteria</taxon>
        <taxon>Pseudomonadati</taxon>
        <taxon>Pseudomonadota</taxon>
        <taxon>Betaproteobacteria</taxon>
        <taxon>Nitrosomonadales</taxon>
        <taxon>Sterolibacteriaceae</taxon>
        <taxon>Georgfuchsia</taxon>
    </lineage>
</organism>
<keyword evidence="4" id="KW-1185">Reference proteome</keyword>
<dbReference type="PANTHER" id="PTHR43798:SF31">
    <property type="entry name" value="AB HYDROLASE SUPERFAMILY PROTEIN YCLE"/>
    <property type="match status" value="1"/>
</dbReference>
<dbReference type="AlphaFoldDB" id="A0A916J3I7"/>
<proteinExistence type="predicted"/>
<dbReference type="PANTHER" id="PTHR43798">
    <property type="entry name" value="MONOACYLGLYCEROL LIPASE"/>
    <property type="match status" value="1"/>
</dbReference>
<evidence type="ECO:0000313" key="4">
    <source>
        <dbReference type="Proteomes" id="UP000742786"/>
    </source>
</evidence>
<dbReference type="InterPro" id="IPR000073">
    <property type="entry name" value="AB_hydrolase_1"/>
</dbReference>
<dbReference type="Pfam" id="PF12697">
    <property type="entry name" value="Abhydrolase_6"/>
    <property type="match status" value="1"/>
</dbReference>
<dbReference type="Gene3D" id="3.40.50.1820">
    <property type="entry name" value="alpha/beta hydrolase"/>
    <property type="match status" value="1"/>
</dbReference>
<dbReference type="Proteomes" id="UP000742786">
    <property type="component" value="Unassembled WGS sequence"/>
</dbReference>
<name>A0A916J3I7_9PROT</name>
<gene>
    <name evidence="3" type="ORF">GTOL_11057</name>
</gene>
<dbReference type="EMBL" id="CAJQUM010000001">
    <property type="protein sequence ID" value="CAG4883175.1"/>
    <property type="molecule type" value="Genomic_DNA"/>
</dbReference>
<dbReference type="GO" id="GO:0016787">
    <property type="term" value="F:hydrolase activity"/>
    <property type="evidence" value="ECO:0007669"/>
    <property type="project" value="UniProtKB-KW"/>
</dbReference>
<reference evidence="3" key="1">
    <citation type="submission" date="2021-04" db="EMBL/GenBank/DDBJ databases">
        <authorList>
            <person name="Hornung B."/>
        </authorList>
    </citation>
    <scope>NUCLEOTIDE SEQUENCE</scope>
    <source>
        <strain evidence="3">G5G6</strain>
    </source>
</reference>